<organism evidence="3 4">
    <name type="scientific">Leishmania naiffi</name>
    <dbReference type="NCBI Taxonomy" id="5678"/>
    <lineage>
        <taxon>Eukaryota</taxon>
        <taxon>Discoba</taxon>
        <taxon>Euglenozoa</taxon>
        <taxon>Kinetoplastea</taxon>
        <taxon>Metakinetoplastina</taxon>
        <taxon>Trypanosomatida</taxon>
        <taxon>Trypanosomatidae</taxon>
        <taxon>Leishmaniinae</taxon>
        <taxon>Leishmania</taxon>
        <taxon>Leishmania naiffi species complex</taxon>
    </lineage>
</organism>
<gene>
    <name evidence="3" type="ORF">Q4I28_000644</name>
</gene>
<dbReference type="Proteomes" id="UP001501274">
    <property type="component" value="Unassembled WGS sequence"/>
</dbReference>
<feature type="compositionally biased region" description="Low complexity" evidence="1">
    <location>
        <begin position="735"/>
        <end position="745"/>
    </location>
</feature>
<keyword evidence="2" id="KW-0472">Membrane</keyword>
<dbReference type="PANTHER" id="PTHR34496">
    <property type="entry name" value="GLCNAC TRANSFERASE-RELATED"/>
    <property type="match status" value="1"/>
</dbReference>
<sequence>MRSRLLPSRRSRPARLARCIALCLALSIGALVLFSGLYLWKMFSDEVEGAKIGSKMPQRPSMPGHPAGPSVPDAGADGVVQPLTGNRAAAPYTESLEELLRLLRIYAEHRGVRVNSTYHVPLEALTAALGLRGGGDGSQRGAEARGADLQLPGAELLHSLYGNGGQAGDHLFTNWVLDDPETITAEQEAYVERYLVPTQAEVNLTTLRVISSYYNTQSSRGLDRMAAETEKAMNDDGYATYVQHSPSFYDVSHASRRGYGQEGSIFVGVPFTLSDITEEMIDTIRRRASAASAFSQTPATPSSAPLQDRDEPVGGGGGFEELRLTAARCAMTVESLFRQAHRGVAVTIGTIDVVAVSGISSATELNIEKPADVLFPLRTADRAKLTPSHKRRYSRITCEPPDFASGWDDAEYGFRWKDNLRRRRVVVPLAGLDAAAAAHSALPRRADTAAALERGFALQHVGRYATLQLYRGESYIFFLRAGSLALPNWDLTLRLLYLRTPARDRAVLSSRPTPGVTWRALAASVAHVWSTEPFLRLSLTTAPGGRNGKDGLGGEREAAAASVPPPDEVGRRLLSALPADVSAWLSAARAEAELVLWLVTPSWLWPTMVETLEDWRQLAASPDLPASATASSVLGLLFASAAVRGVLGDTILDLSDADLKAVQVDTLANCDGDAPTKASPCGQGMVYVRSGKNSSTSRTPQAVLSASLTASEVYELLFLAERRPPMPAQPIVHMPPSASTTTPAPFRESGAAAGRLCGEEESEAPYYSAADKALRKRSFEHCWLKEHRGAVRQLVRRLVHSTNASTVLQASPGMQAPAAGAAAAAKCRAKGSFVKAEVMPRSSVCLADMRYLAPMEGTWLTNADGGTLGSGDWVTQAHHAADEHSPLQESAWLASGANVGKVKGVATSACNAQASGRVDELQFNSPQSPGDAATATVEPTPYVLQAVASADLLFGPAEVFFEFDREHQLQTRVRSLSEQLEERRLHHQGLTATAAHARVPEAVELDPSLQFMDSDLEDMHTTLALWTRGWNVFGLTEPVAVGTGESELPTSMPATAPAASGAGHDGQCLVDEAADGVPTELSNARTFTQDKFWALVMSHRDAGTPLGSTKERNQTPTPQASSPSPYPLRRTMKEWELFAGVDLTVLHGALHSP</sequence>
<dbReference type="InterPro" id="IPR021067">
    <property type="entry name" value="Glycosyltransferase"/>
</dbReference>
<reference evidence="3 4" key="1">
    <citation type="submission" date="2024-02" db="EMBL/GenBank/DDBJ databases">
        <title>FIRST GENOME SEQUENCES OF Leishmania (Viannia) shawi, Leishmania (Viannia) lindenbergi AND Leishmania (Viannia) utingensis.</title>
        <authorList>
            <person name="Resadore F."/>
            <person name="Custodio M.G.F."/>
            <person name="Boite M.C."/>
            <person name="Cupolillo E."/>
            <person name="Ferreira G.E.M."/>
        </authorList>
    </citation>
    <scope>NUCLEOTIDE SEQUENCE [LARGE SCALE GENOMIC DNA]</scope>
    <source>
        <strain evidence="3 4">MDAS/BR/1979/M5533</strain>
    </source>
</reference>
<feature type="region of interest" description="Disordered" evidence="1">
    <location>
        <begin position="291"/>
        <end position="318"/>
    </location>
</feature>
<feature type="compositionally biased region" description="Low complexity" evidence="1">
    <location>
        <begin position="1114"/>
        <end position="1123"/>
    </location>
</feature>
<dbReference type="AlphaFoldDB" id="A0AAW3CAJ0"/>
<dbReference type="EMBL" id="JBAMZN010000003">
    <property type="protein sequence ID" value="KAL0530587.1"/>
    <property type="molecule type" value="Genomic_DNA"/>
</dbReference>
<feature type="compositionally biased region" description="Polar residues" evidence="1">
    <location>
        <begin position="296"/>
        <end position="305"/>
    </location>
</feature>
<keyword evidence="2" id="KW-1133">Transmembrane helix</keyword>
<proteinExistence type="predicted"/>
<evidence type="ECO:0000256" key="2">
    <source>
        <dbReference type="SAM" id="Phobius"/>
    </source>
</evidence>
<evidence type="ECO:0000313" key="3">
    <source>
        <dbReference type="EMBL" id="KAL0530587.1"/>
    </source>
</evidence>
<accession>A0AAW3CAJ0</accession>
<feature type="region of interest" description="Disordered" evidence="1">
    <location>
        <begin position="735"/>
        <end position="754"/>
    </location>
</feature>
<comment type="caution">
    <text evidence="3">The sequence shown here is derived from an EMBL/GenBank/DDBJ whole genome shotgun (WGS) entry which is preliminary data.</text>
</comment>
<name>A0AAW3CAJ0_9TRYP</name>
<dbReference type="PANTHER" id="PTHR34496:SF7">
    <property type="entry name" value="GLYCOSYLTRANSFERASE (GLCNAC)"/>
    <property type="match status" value="1"/>
</dbReference>
<feature type="transmembrane region" description="Helical" evidence="2">
    <location>
        <begin position="20"/>
        <end position="40"/>
    </location>
</feature>
<evidence type="ECO:0000256" key="1">
    <source>
        <dbReference type="SAM" id="MobiDB-lite"/>
    </source>
</evidence>
<feature type="region of interest" description="Disordered" evidence="1">
    <location>
        <begin position="540"/>
        <end position="566"/>
    </location>
</feature>
<keyword evidence="2" id="KW-0812">Transmembrane</keyword>
<keyword evidence="4" id="KW-1185">Reference proteome</keyword>
<feature type="compositionally biased region" description="Basic and acidic residues" evidence="1">
    <location>
        <begin position="547"/>
        <end position="558"/>
    </location>
</feature>
<evidence type="ECO:0000313" key="4">
    <source>
        <dbReference type="Proteomes" id="UP001501274"/>
    </source>
</evidence>
<feature type="region of interest" description="Disordered" evidence="1">
    <location>
        <begin position="1103"/>
        <end position="1127"/>
    </location>
</feature>
<protein>
    <submittedName>
        <fullName evidence="3">Uncharacterized protein</fullName>
    </submittedName>
</protein>